<protein>
    <recommendedName>
        <fullName evidence="4">DUF4355 domain-containing protein</fullName>
    </recommendedName>
</protein>
<dbReference type="Proteomes" id="UP000261031">
    <property type="component" value="Unassembled WGS sequence"/>
</dbReference>
<feature type="region of interest" description="Disordered" evidence="1">
    <location>
        <begin position="13"/>
        <end position="104"/>
    </location>
</feature>
<evidence type="ECO:0008006" key="4">
    <source>
        <dbReference type="Google" id="ProtNLM"/>
    </source>
</evidence>
<comment type="caution">
    <text evidence="2">The sequence shown here is derived from an EMBL/GenBank/DDBJ whole genome shotgun (WGS) entry which is preliminary data.</text>
</comment>
<feature type="compositionally biased region" description="Pro residues" evidence="1">
    <location>
        <begin position="23"/>
        <end position="33"/>
    </location>
</feature>
<feature type="compositionally biased region" description="Basic and acidic residues" evidence="1">
    <location>
        <begin position="56"/>
        <end position="66"/>
    </location>
</feature>
<organism evidence="2 3">
    <name type="scientific">Bifidobacterium pseudocatenulatum</name>
    <dbReference type="NCBI Taxonomy" id="28026"/>
    <lineage>
        <taxon>Bacteria</taxon>
        <taxon>Bacillati</taxon>
        <taxon>Actinomycetota</taxon>
        <taxon>Actinomycetes</taxon>
        <taxon>Bifidobacteriales</taxon>
        <taxon>Bifidobacteriaceae</taxon>
        <taxon>Bifidobacterium</taxon>
    </lineage>
</organism>
<evidence type="ECO:0000256" key="1">
    <source>
        <dbReference type="SAM" id="MobiDB-lite"/>
    </source>
</evidence>
<accession>A0A3E5HKG1</accession>
<gene>
    <name evidence="2" type="ORF">DXA79_08130</name>
</gene>
<dbReference type="RefSeq" id="WP_117612272.1">
    <property type="nucleotide sequence ID" value="NZ_JAQEVG010000006.1"/>
</dbReference>
<feature type="region of interest" description="Disordered" evidence="1">
    <location>
        <begin position="147"/>
        <end position="180"/>
    </location>
</feature>
<evidence type="ECO:0000313" key="3">
    <source>
        <dbReference type="Proteomes" id="UP000261031"/>
    </source>
</evidence>
<name>A0A3E5HKG1_BIFPS</name>
<feature type="compositionally biased region" description="Basic and acidic residues" evidence="1">
    <location>
        <begin position="75"/>
        <end position="96"/>
    </location>
</feature>
<reference evidence="2 3" key="1">
    <citation type="submission" date="2018-08" db="EMBL/GenBank/DDBJ databases">
        <title>A genome reference for cultivated species of the human gut microbiota.</title>
        <authorList>
            <person name="Zou Y."/>
            <person name="Xue W."/>
            <person name="Luo G."/>
        </authorList>
    </citation>
    <scope>NUCLEOTIDE SEQUENCE [LARGE SCALE GENOMIC DNA]</scope>
    <source>
        <strain evidence="2 3">OF05-12</strain>
    </source>
</reference>
<sequence>MHRKWWNLIRIRTIETGAEPGGGEPPQPEPPQSDPQANTGGEGDEKLGEHGMTALKNERRANKSLREQLAAANARIKEFEDRDKTDAEKASERIASLEKSNTGNAAKALRYEVAVDKQLPKVLAERLQGSTREELEADADNLLKLVNVQNKPNVKPDPSQGKGGDPKPHSLSEAISAYYK</sequence>
<dbReference type="AlphaFoldDB" id="A0A3E5HKG1"/>
<proteinExistence type="predicted"/>
<dbReference type="EMBL" id="QSWD01000005">
    <property type="protein sequence ID" value="RGP01984.1"/>
    <property type="molecule type" value="Genomic_DNA"/>
</dbReference>
<evidence type="ECO:0000313" key="2">
    <source>
        <dbReference type="EMBL" id="RGP01984.1"/>
    </source>
</evidence>